<dbReference type="SUPFAM" id="SSF48592">
    <property type="entry name" value="GroEL equatorial domain-like"/>
    <property type="match status" value="1"/>
</dbReference>
<feature type="non-terminal residue" evidence="6">
    <location>
        <position position="77"/>
    </location>
</feature>
<organism evidence="5 6">
    <name type="scientific">Lingula anatina</name>
    <name type="common">Brachiopod</name>
    <name type="synonym">Lingula unguis</name>
    <dbReference type="NCBI Taxonomy" id="7574"/>
    <lineage>
        <taxon>Eukaryota</taxon>
        <taxon>Metazoa</taxon>
        <taxon>Spiralia</taxon>
        <taxon>Lophotrochozoa</taxon>
        <taxon>Brachiopoda</taxon>
        <taxon>Linguliformea</taxon>
        <taxon>Lingulata</taxon>
        <taxon>Lingulida</taxon>
        <taxon>Linguloidea</taxon>
        <taxon>Lingulidae</taxon>
        <taxon>Lingula</taxon>
    </lineage>
</organism>
<name>A0A1S3ISU8_LINAN</name>
<dbReference type="RefSeq" id="XP_013401148.1">
    <property type="nucleotide sequence ID" value="XM_013545694.1"/>
</dbReference>
<dbReference type="InParanoid" id="A0A1S3ISU8"/>
<dbReference type="OrthoDB" id="1748577at2759"/>
<gene>
    <name evidence="6" type="primary">LOC106167022</name>
</gene>
<dbReference type="InterPro" id="IPR002423">
    <property type="entry name" value="Cpn60/GroEL/TCP-1"/>
</dbReference>
<dbReference type="PANTHER" id="PTHR11353">
    <property type="entry name" value="CHAPERONIN"/>
    <property type="match status" value="1"/>
</dbReference>
<evidence type="ECO:0000256" key="1">
    <source>
        <dbReference type="ARBA" id="ARBA00008020"/>
    </source>
</evidence>
<dbReference type="Gene3D" id="1.10.560.10">
    <property type="entry name" value="GroEL-like equatorial domain"/>
    <property type="match status" value="1"/>
</dbReference>
<dbReference type="AlphaFoldDB" id="A0A1S3ISU8"/>
<dbReference type="KEGG" id="lak:106167022"/>
<dbReference type="STRING" id="7574.A0A1S3ISU8"/>
<dbReference type="PROSITE" id="PS00750">
    <property type="entry name" value="TCP1_1"/>
    <property type="match status" value="1"/>
</dbReference>
<evidence type="ECO:0000256" key="2">
    <source>
        <dbReference type="ARBA" id="ARBA00022741"/>
    </source>
</evidence>
<comment type="similarity">
    <text evidence="1">Belongs to the TCP-1 chaperonin family.</text>
</comment>
<dbReference type="InterPro" id="IPR017998">
    <property type="entry name" value="Chaperone_TCP-1"/>
</dbReference>
<keyword evidence="3" id="KW-0067">ATP-binding</keyword>
<dbReference type="GO" id="GO:0016887">
    <property type="term" value="F:ATP hydrolysis activity"/>
    <property type="evidence" value="ECO:0007669"/>
    <property type="project" value="InterPro"/>
</dbReference>
<dbReference type="GeneID" id="106167022"/>
<dbReference type="Pfam" id="PF00118">
    <property type="entry name" value="Cpn60_TCP1"/>
    <property type="match status" value="1"/>
</dbReference>
<keyword evidence="4" id="KW-0143">Chaperone</keyword>
<dbReference type="Proteomes" id="UP000085678">
    <property type="component" value="Unplaced"/>
</dbReference>
<reference evidence="6" key="1">
    <citation type="submission" date="2025-08" db="UniProtKB">
        <authorList>
            <consortium name="RefSeq"/>
        </authorList>
    </citation>
    <scope>IDENTIFICATION</scope>
    <source>
        <tissue evidence="6">Gonads</tissue>
    </source>
</reference>
<evidence type="ECO:0000256" key="4">
    <source>
        <dbReference type="ARBA" id="ARBA00023186"/>
    </source>
</evidence>
<proteinExistence type="inferred from homology"/>
<evidence type="ECO:0000313" key="5">
    <source>
        <dbReference type="Proteomes" id="UP000085678"/>
    </source>
</evidence>
<dbReference type="InterPro" id="IPR027413">
    <property type="entry name" value="GROEL-like_equatorial_sf"/>
</dbReference>
<protein>
    <submittedName>
        <fullName evidence="6">T-complex protein 1 subunit theta-like</fullName>
    </submittedName>
</protein>
<accession>A0A1S3ISU8</accession>
<sequence length="77" mass="8596">MAMHIPKPPGFAQMLKEGARHYSGLEEAVYRNIEACGELAKTTRSAYGPHGQNKMVINHLEKLFVTNDAATILRELE</sequence>
<keyword evidence="2" id="KW-0547">Nucleotide-binding</keyword>
<dbReference type="GO" id="GO:0005524">
    <property type="term" value="F:ATP binding"/>
    <property type="evidence" value="ECO:0007669"/>
    <property type="project" value="UniProtKB-KW"/>
</dbReference>
<keyword evidence="5" id="KW-1185">Reference proteome</keyword>
<dbReference type="InterPro" id="IPR002194">
    <property type="entry name" value="Chaperonin_TCP-1_CS"/>
</dbReference>
<evidence type="ECO:0000313" key="6">
    <source>
        <dbReference type="RefSeq" id="XP_013401148.1"/>
    </source>
</evidence>
<dbReference type="GO" id="GO:0140662">
    <property type="term" value="F:ATP-dependent protein folding chaperone"/>
    <property type="evidence" value="ECO:0007669"/>
    <property type="project" value="InterPro"/>
</dbReference>
<evidence type="ECO:0000256" key="3">
    <source>
        <dbReference type="ARBA" id="ARBA00022840"/>
    </source>
</evidence>
<dbReference type="GO" id="GO:0051082">
    <property type="term" value="F:unfolded protein binding"/>
    <property type="evidence" value="ECO:0007669"/>
    <property type="project" value="InterPro"/>
</dbReference>